<dbReference type="InterPro" id="IPR031466">
    <property type="entry name" value="MIIP"/>
</dbReference>
<protein>
    <submittedName>
        <fullName evidence="2">Migration and invasion-inhibitory protein IGFBP2-binding protein</fullName>
    </submittedName>
</protein>
<evidence type="ECO:0000256" key="1">
    <source>
        <dbReference type="SAM" id="SignalP"/>
    </source>
</evidence>
<sequence length="322" mass="35826">MQFASHLLMFLGPLVSQKARPESENITEIGQDRLHPPAFTPEEATGDSLDVAVVDITGAQQCSACKDSHHHMQPLLGYDWIAGVLDAEDSLIERSDEFFNDLCTFRSLNKDECVHSLQAEFAEENQSALPLQTDKNVPEAKTDTHHCTFSYRINSRLFPVPLHSQECCPVCRKHKSSHPHTVAEPALIRVSIPRSALLPSYKYKAHRRSSFDPSDSLGLPSHCLSGWSNKGQSSLPPPSSLDLRSSLNTKNKELEVCSQPYQPDSEGNCRNTTTEYLLENFNLCCKKCPPGKANSNVKCQECPDGTFSDRKSSTDRCQPHTV</sequence>
<evidence type="ECO:0000313" key="2">
    <source>
        <dbReference type="EMBL" id="TKS71264.1"/>
    </source>
</evidence>
<name>A0A4U5UA00_COLLU</name>
<proteinExistence type="predicted"/>
<reference evidence="2 3" key="1">
    <citation type="submission" date="2019-01" db="EMBL/GenBank/DDBJ databases">
        <title>Genome Assembly of Collichthys lucidus.</title>
        <authorList>
            <person name="Cai M."/>
            <person name="Xiao S."/>
        </authorList>
    </citation>
    <scope>NUCLEOTIDE SEQUENCE [LARGE SCALE GENOMIC DNA]</scope>
    <source>
        <strain evidence="2">JT15FE1705JMU</strain>
        <tissue evidence="2">Muscle</tissue>
    </source>
</reference>
<keyword evidence="1" id="KW-0732">Signal</keyword>
<dbReference type="Proteomes" id="UP000298787">
    <property type="component" value="Chromosome 5"/>
</dbReference>
<dbReference type="PANTHER" id="PTHR34831">
    <property type="entry name" value="MIGRATION AND INVASION-INHIBITORY PROTEIN"/>
    <property type="match status" value="1"/>
</dbReference>
<evidence type="ECO:0000313" key="3">
    <source>
        <dbReference type="Proteomes" id="UP000298787"/>
    </source>
</evidence>
<dbReference type="AlphaFoldDB" id="A0A4U5UA00"/>
<dbReference type="PANTHER" id="PTHR34831:SF1">
    <property type="entry name" value="MIGRATION AND INVASION-INHIBITORY PROTEIN"/>
    <property type="match status" value="1"/>
</dbReference>
<feature type="chain" id="PRO_5020208604" evidence="1">
    <location>
        <begin position="20"/>
        <end position="322"/>
    </location>
</feature>
<organism evidence="2 3">
    <name type="scientific">Collichthys lucidus</name>
    <name type="common">Big head croaker</name>
    <name type="synonym">Sciaena lucida</name>
    <dbReference type="NCBI Taxonomy" id="240159"/>
    <lineage>
        <taxon>Eukaryota</taxon>
        <taxon>Metazoa</taxon>
        <taxon>Chordata</taxon>
        <taxon>Craniata</taxon>
        <taxon>Vertebrata</taxon>
        <taxon>Euteleostomi</taxon>
        <taxon>Actinopterygii</taxon>
        <taxon>Neopterygii</taxon>
        <taxon>Teleostei</taxon>
        <taxon>Neoteleostei</taxon>
        <taxon>Acanthomorphata</taxon>
        <taxon>Eupercaria</taxon>
        <taxon>Sciaenidae</taxon>
        <taxon>Collichthys</taxon>
    </lineage>
</organism>
<keyword evidence="3" id="KW-1185">Reference proteome</keyword>
<accession>A0A4U5UA00</accession>
<dbReference type="GO" id="GO:0010972">
    <property type="term" value="P:negative regulation of G2/M transition of mitotic cell cycle"/>
    <property type="evidence" value="ECO:0007669"/>
    <property type="project" value="InterPro"/>
</dbReference>
<dbReference type="SUPFAM" id="SSF57586">
    <property type="entry name" value="TNF receptor-like"/>
    <property type="match status" value="1"/>
</dbReference>
<dbReference type="Gene3D" id="2.10.50.10">
    <property type="entry name" value="Tumor Necrosis Factor Receptor, subunit A, domain 2"/>
    <property type="match status" value="1"/>
</dbReference>
<dbReference type="EMBL" id="CM014082">
    <property type="protein sequence ID" value="TKS71264.1"/>
    <property type="molecule type" value="Genomic_DNA"/>
</dbReference>
<dbReference type="Pfam" id="PF15734">
    <property type="entry name" value="MIIP"/>
    <property type="match status" value="1"/>
</dbReference>
<feature type="signal peptide" evidence="1">
    <location>
        <begin position="1"/>
        <end position="19"/>
    </location>
</feature>
<gene>
    <name evidence="2" type="ORF">D9C73_005285</name>
</gene>
<dbReference type="STRING" id="240159.A0A4U5UA00"/>
<dbReference type="GO" id="GO:0030336">
    <property type="term" value="P:negative regulation of cell migration"/>
    <property type="evidence" value="ECO:0007669"/>
    <property type="project" value="InterPro"/>
</dbReference>